<dbReference type="RefSeq" id="WP_142988384.1">
    <property type="nucleotide sequence ID" value="NZ_FZOU01000006.1"/>
</dbReference>
<dbReference type="AlphaFoldDB" id="A0A239L2Q6"/>
<dbReference type="EMBL" id="FZOU01000006">
    <property type="protein sequence ID" value="SNT24741.1"/>
    <property type="molecule type" value="Genomic_DNA"/>
</dbReference>
<organism evidence="1 2">
    <name type="scientific">Granulicella rosea</name>
    <dbReference type="NCBI Taxonomy" id="474952"/>
    <lineage>
        <taxon>Bacteria</taxon>
        <taxon>Pseudomonadati</taxon>
        <taxon>Acidobacteriota</taxon>
        <taxon>Terriglobia</taxon>
        <taxon>Terriglobales</taxon>
        <taxon>Acidobacteriaceae</taxon>
        <taxon>Granulicella</taxon>
    </lineage>
</organism>
<keyword evidence="2" id="KW-1185">Reference proteome</keyword>
<accession>A0A239L2Q6</accession>
<evidence type="ECO:0000313" key="1">
    <source>
        <dbReference type="EMBL" id="SNT24741.1"/>
    </source>
</evidence>
<name>A0A239L2Q6_9BACT</name>
<protein>
    <submittedName>
        <fullName evidence="1">Uncharacterized protein</fullName>
    </submittedName>
</protein>
<sequence>MAVAAICLLGSFSARAEDPLKLALKAAKRSTLDQPGTHPFHLRATVTPSFERDKASNRTGEIEFWWKAPGEYRRDLHAPGFHQVEIVSAGHRWQKNEGDYLPDWLDETANALVRPLPAESAAMHGVEPDQQKAMFGSLYLNWEKPLPMDMQASKQDVAITDSTGLLFYDGGLGWGALFKDYAGFHGRDVPRTVTHGSPEVTAKVVLLEDLPPVAADWFNATATGGDPHPIVFVAVDSTDLSADLVKPAPPLVWPDVPNTRADGVIWTNLVLDREGHIREPFSPISDNPALNGFLHDYLAGLQFKPVMKDGQAAQTIRHVVLHFNLGKPVEWKRLPKV</sequence>
<gene>
    <name evidence="1" type="ORF">SAMN05421770_10668</name>
</gene>
<dbReference type="OrthoDB" id="110764at2"/>
<reference evidence="1 2" key="1">
    <citation type="submission" date="2017-06" db="EMBL/GenBank/DDBJ databases">
        <authorList>
            <person name="Kim H.J."/>
            <person name="Triplett B.A."/>
        </authorList>
    </citation>
    <scope>NUCLEOTIDE SEQUENCE [LARGE SCALE GENOMIC DNA]</scope>
    <source>
        <strain evidence="1 2">DSM 18704</strain>
    </source>
</reference>
<dbReference type="Proteomes" id="UP000198356">
    <property type="component" value="Unassembled WGS sequence"/>
</dbReference>
<evidence type="ECO:0000313" key="2">
    <source>
        <dbReference type="Proteomes" id="UP000198356"/>
    </source>
</evidence>
<proteinExistence type="predicted"/>